<accession>A0A1M6U556</accession>
<evidence type="ECO:0000313" key="3">
    <source>
        <dbReference type="Proteomes" id="UP000184314"/>
    </source>
</evidence>
<organism evidence="2 3">
    <name type="scientific">Maribacter aquivivus</name>
    <dbReference type="NCBI Taxonomy" id="228958"/>
    <lineage>
        <taxon>Bacteria</taxon>
        <taxon>Pseudomonadati</taxon>
        <taxon>Bacteroidota</taxon>
        <taxon>Flavobacteriia</taxon>
        <taxon>Flavobacteriales</taxon>
        <taxon>Flavobacteriaceae</taxon>
        <taxon>Maribacter</taxon>
    </lineage>
</organism>
<dbReference type="Pfam" id="PF19898">
    <property type="entry name" value="DUF6371"/>
    <property type="match status" value="1"/>
</dbReference>
<gene>
    <name evidence="2" type="ORF">SAMN04488007_3489</name>
</gene>
<dbReference type="STRING" id="228958.SAMN04488007_3489"/>
<dbReference type="AlphaFoldDB" id="A0A1M6U556"/>
<feature type="domain" description="DUF6371" evidence="1">
    <location>
        <begin position="43"/>
        <end position="190"/>
    </location>
</feature>
<keyword evidence="3" id="KW-1185">Reference proteome</keyword>
<evidence type="ECO:0000259" key="1">
    <source>
        <dbReference type="Pfam" id="PF19898"/>
    </source>
</evidence>
<evidence type="ECO:0000313" key="2">
    <source>
        <dbReference type="EMBL" id="SHK64300.1"/>
    </source>
</evidence>
<reference evidence="3" key="1">
    <citation type="submission" date="2016-11" db="EMBL/GenBank/DDBJ databases">
        <authorList>
            <person name="Varghese N."/>
            <person name="Submissions S."/>
        </authorList>
    </citation>
    <scope>NUCLEOTIDE SEQUENCE [LARGE SCALE GENOMIC DNA]</scope>
    <source>
        <strain evidence="3">DSM 16478</strain>
    </source>
</reference>
<dbReference type="Proteomes" id="UP000184314">
    <property type="component" value="Unassembled WGS sequence"/>
</dbReference>
<proteinExistence type="predicted"/>
<sequence length="283" mass="33366">MYFKNTSNTYTPHLTSNYKQVKKDTTYHNKVDLKQSLRFNTNNNFIEYLKSIFPTDKVENIINLYQVGTATFWNNATIFWQIDNFKKIRSGKMMMYSKNGKRSKIINWMHSYQIKNNQLREFNLSQCFFGLHLINKSNNAIAIVESEKTACIMSILFDKYIWLAAGSLNGINEKKLSPIKDRRIILYPDLGVSRINENPYTQWKKKSDDLFRKGYNISTSDLLESKATEEQKTKGYDIADYFLKVNKERIIINDIKSENLNKLLKLNIQLQNLIEVFDLELMR</sequence>
<dbReference type="InterPro" id="IPR045951">
    <property type="entry name" value="DUF6371"/>
</dbReference>
<name>A0A1M6U556_9FLAO</name>
<dbReference type="EMBL" id="FQZX01000003">
    <property type="protein sequence ID" value="SHK64300.1"/>
    <property type="molecule type" value="Genomic_DNA"/>
</dbReference>
<protein>
    <recommendedName>
        <fullName evidence="1">DUF6371 domain-containing protein</fullName>
    </recommendedName>
</protein>